<gene>
    <name evidence="3" type="ORF">BJ322DRAFT_1007178</name>
</gene>
<sequence length="576" mass="65117">MVLNSFRYAKGAEFQDGDRRGCLKGTRVDALDEIELWARDFNKSPVYWLNGLAGTGKTTMAQTIAERLFADGRLGASFFCSRNYHSDDRSNPSLIFPTLAVQLARKYPQFRTPFVRLARSNPQVSLETLSNQMDKLIVQPLNESGISTVIVIDALDECGRVDGESTSAILFVLGQFVSEVPKVKFFVTGRPDPQIWKGFRLPLLEKATDVLVLHEVEPRQVANDIRLFFRHELSSIARRRGGVDDLPTKEQMDLLCERAAGFFAYAAATVEFIDDQRADPRERLHLLLQLPESSSREGELIRTTALDSFYHNILRKAFGDVINEMDFLWQVSSVIGTMILAANPISPSAIAMLLGLDALEHVLPVLSSVQSLLILREDINSPVRLFHKSFLHFITGPSNYRRRFHVSPPVHHSKLLITCLDLMNRTLEKNICKLPDAVTKLAVSDLEERAERYTCPGLQYACRSWHTHLVGEYTKFFIAYETTFAIHRFLNTKFLLWLDVLSLLGAARTAMEALQAAADWLEVRRSSTLDVLPDILRLDSGISHTRPCQHLFSLCNGIPQTDRLCILSTHSRPTFR</sequence>
<evidence type="ECO:0000313" key="4">
    <source>
        <dbReference type="Proteomes" id="UP000736335"/>
    </source>
</evidence>
<dbReference type="EMBL" id="WIUZ02000008">
    <property type="protein sequence ID" value="KAF9784388.1"/>
    <property type="molecule type" value="Genomic_DNA"/>
</dbReference>
<reference evidence="3" key="2">
    <citation type="submission" date="2020-11" db="EMBL/GenBank/DDBJ databases">
        <authorList>
            <consortium name="DOE Joint Genome Institute"/>
            <person name="Kuo A."/>
            <person name="Miyauchi S."/>
            <person name="Kiss E."/>
            <person name="Drula E."/>
            <person name="Kohler A."/>
            <person name="Sanchez-Garcia M."/>
            <person name="Andreopoulos B."/>
            <person name="Barry K.W."/>
            <person name="Bonito G."/>
            <person name="Buee M."/>
            <person name="Carver A."/>
            <person name="Chen C."/>
            <person name="Cichocki N."/>
            <person name="Clum A."/>
            <person name="Culley D."/>
            <person name="Crous P.W."/>
            <person name="Fauchery L."/>
            <person name="Girlanda M."/>
            <person name="Hayes R."/>
            <person name="Keri Z."/>
            <person name="Labutti K."/>
            <person name="Lipzen A."/>
            <person name="Lombard V."/>
            <person name="Magnuson J."/>
            <person name="Maillard F."/>
            <person name="Morin E."/>
            <person name="Murat C."/>
            <person name="Nolan M."/>
            <person name="Ohm R."/>
            <person name="Pangilinan J."/>
            <person name="Pereira M."/>
            <person name="Perotto S."/>
            <person name="Peter M."/>
            <person name="Riley R."/>
            <person name="Sitrit Y."/>
            <person name="Stielow B."/>
            <person name="Szollosi G."/>
            <person name="Zifcakova L."/>
            <person name="Stursova M."/>
            <person name="Spatafora J.W."/>
            <person name="Tedersoo L."/>
            <person name="Vaario L.-M."/>
            <person name="Yamada A."/>
            <person name="Yan M."/>
            <person name="Wang P."/>
            <person name="Xu J."/>
            <person name="Bruns T."/>
            <person name="Baldrian P."/>
            <person name="Vilgalys R."/>
            <person name="Henrissat B."/>
            <person name="Grigoriev I.V."/>
            <person name="Hibbett D."/>
            <person name="Nagy L.G."/>
            <person name="Martin F.M."/>
        </authorList>
    </citation>
    <scope>NUCLEOTIDE SEQUENCE</scope>
    <source>
        <strain evidence="3">UH-Tt-Lm1</strain>
    </source>
</reference>
<name>A0A9P6L5J7_9AGAM</name>
<dbReference type="PANTHER" id="PTHR10039">
    <property type="entry name" value="AMELOGENIN"/>
    <property type="match status" value="1"/>
</dbReference>
<dbReference type="InterPro" id="IPR027417">
    <property type="entry name" value="P-loop_NTPase"/>
</dbReference>
<evidence type="ECO:0000256" key="1">
    <source>
        <dbReference type="ARBA" id="ARBA00022737"/>
    </source>
</evidence>
<proteinExistence type="predicted"/>
<accession>A0A9P6L5J7</accession>
<evidence type="ECO:0000313" key="3">
    <source>
        <dbReference type="EMBL" id="KAF9784388.1"/>
    </source>
</evidence>
<keyword evidence="4" id="KW-1185">Reference proteome</keyword>
<dbReference type="SUPFAM" id="SSF52540">
    <property type="entry name" value="P-loop containing nucleoside triphosphate hydrolases"/>
    <property type="match status" value="1"/>
</dbReference>
<reference evidence="3" key="1">
    <citation type="journal article" date="2020" name="Nat. Commun.">
        <title>Large-scale genome sequencing of mycorrhizal fungi provides insights into the early evolution of symbiotic traits.</title>
        <authorList>
            <person name="Miyauchi S."/>
            <person name="Kiss E."/>
            <person name="Kuo A."/>
            <person name="Drula E."/>
            <person name="Kohler A."/>
            <person name="Sanchez-Garcia M."/>
            <person name="Morin E."/>
            <person name="Andreopoulos B."/>
            <person name="Barry K.W."/>
            <person name="Bonito G."/>
            <person name="Buee M."/>
            <person name="Carver A."/>
            <person name="Chen C."/>
            <person name="Cichocki N."/>
            <person name="Clum A."/>
            <person name="Culley D."/>
            <person name="Crous P.W."/>
            <person name="Fauchery L."/>
            <person name="Girlanda M."/>
            <person name="Hayes R.D."/>
            <person name="Keri Z."/>
            <person name="LaButti K."/>
            <person name="Lipzen A."/>
            <person name="Lombard V."/>
            <person name="Magnuson J."/>
            <person name="Maillard F."/>
            <person name="Murat C."/>
            <person name="Nolan M."/>
            <person name="Ohm R.A."/>
            <person name="Pangilinan J."/>
            <person name="Pereira M.F."/>
            <person name="Perotto S."/>
            <person name="Peter M."/>
            <person name="Pfister S."/>
            <person name="Riley R."/>
            <person name="Sitrit Y."/>
            <person name="Stielow J.B."/>
            <person name="Szollosi G."/>
            <person name="Zifcakova L."/>
            <person name="Stursova M."/>
            <person name="Spatafora J.W."/>
            <person name="Tedersoo L."/>
            <person name="Vaario L.M."/>
            <person name="Yamada A."/>
            <person name="Yan M."/>
            <person name="Wang P."/>
            <person name="Xu J."/>
            <person name="Bruns T."/>
            <person name="Baldrian P."/>
            <person name="Vilgalys R."/>
            <person name="Dunand C."/>
            <person name="Henrissat B."/>
            <person name="Grigoriev I.V."/>
            <person name="Hibbett D."/>
            <person name="Nagy L.G."/>
            <person name="Martin F.M."/>
        </authorList>
    </citation>
    <scope>NUCLEOTIDE SEQUENCE</scope>
    <source>
        <strain evidence="3">UH-Tt-Lm1</strain>
    </source>
</reference>
<dbReference type="Proteomes" id="UP000736335">
    <property type="component" value="Unassembled WGS sequence"/>
</dbReference>
<protein>
    <recommendedName>
        <fullName evidence="2">NACHT domain-containing protein</fullName>
    </recommendedName>
</protein>
<dbReference type="AlphaFoldDB" id="A0A9P6L5J7"/>
<dbReference type="Pfam" id="PF24883">
    <property type="entry name" value="NPHP3_N"/>
    <property type="match status" value="1"/>
</dbReference>
<dbReference type="InterPro" id="IPR007111">
    <property type="entry name" value="NACHT_NTPase"/>
</dbReference>
<dbReference type="PROSITE" id="PS50837">
    <property type="entry name" value="NACHT"/>
    <property type="match status" value="1"/>
</dbReference>
<organism evidence="3 4">
    <name type="scientific">Thelephora terrestris</name>
    <dbReference type="NCBI Taxonomy" id="56493"/>
    <lineage>
        <taxon>Eukaryota</taxon>
        <taxon>Fungi</taxon>
        <taxon>Dikarya</taxon>
        <taxon>Basidiomycota</taxon>
        <taxon>Agaricomycotina</taxon>
        <taxon>Agaricomycetes</taxon>
        <taxon>Thelephorales</taxon>
        <taxon>Thelephoraceae</taxon>
        <taxon>Thelephora</taxon>
    </lineage>
</organism>
<feature type="domain" description="NACHT" evidence="2">
    <location>
        <begin position="45"/>
        <end position="192"/>
    </location>
</feature>
<dbReference type="Gene3D" id="3.40.50.300">
    <property type="entry name" value="P-loop containing nucleotide triphosphate hydrolases"/>
    <property type="match status" value="1"/>
</dbReference>
<dbReference type="PANTHER" id="PTHR10039:SF14">
    <property type="entry name" value="NACHT DOMAIN-CONTAINING PROTEIN"/>
    <property type="match status" value="1"/>
</dbReference>
<keyword evidence="1" id="KW-0677">Repeat</keyword>
<evidence type="ECO:0000259" key="2">
    <source>
        <dbReference type="PROSITE" id="PS50837"/>
    </source>
</evidence>
<dbReference type="OrthoDB" id="5988599at2759"/>
<dbReference type="InterPro" id="IPR056884">
    <property type="entry name" value="NPHP3-like_N"/>
</dbReference>
<comment type="caution">
    <text evidence="3">The sequence shown here is derived from an EMBL/GenBank/DDBJ whole genome shotgun (WGS) entry which is preliminary data.</text>
</comment>